<dbReference type="SUPFAM" id="SSF48695">
    <property type="entry name" value="Multiheme cytochromes"/>
    <property type="match status" value="3"/>
</dbReference>
<sequence>MLVIGAIYGQISPGDLTDAHADLEGISNCTQCHELGNKVLDRLCLECHTEIQTMVNKKSGYHGNTEVVKKDCAECHGEHNGRKFDMMRFDEDAFDHNLTGYELEGKHETVDCRECHTPDNIQDLDINKNKETFLGLDEACLSCHDDYHQGTLAEDCRQCHDMQGFEPAPLFDHADAEFVLKGEHIDVDCIECHQITTQNGFEFQEFTGIEFNDCVSCHEDKHNEQLPGQCAQCHTESSFNEFAGMDKFDHNLTRFELKGSHKTTDCFNCHTPTSEPLLVFQDQRNVNENSCVSCHEDVHNGSYGTNCVKCHRETSFLSLRNMDFFDHNVTDYPLEGKHTEVDCRECHEKRFSTPIDFSACNNCHADYHEGEFTENEITPDCVTCHSLEKGFDYSLYTLEQHQETKFPLEGAHVATPCFACHVDERKDRWTFREMGTDCVDCHEDIHQDFIDEKFYPKDDCRYCHSNKAWADVPFDHSKTDWPLDGKHLEVDCRECHFTENENKPKEIVQEFANLNSECYACHENVHGTVFEEDGITNCISCHVTDSWYPKRFNHDMTDFPLEGEHDKIACSSCHEVTNAAGEVETIYKLEKFRCIDCHLQ</sequence>
<dbReference type="EMBL" id="JAZDDG010000002">
    <property type="protein sequence ID" value="MEE1975373.1"/>
    <property type="molecule type" value="Genomic_DNA"/>
</dbReference>
<dbReference type="Gene3D" id="1.10.1130.10">
    <property type="entry name" value="Flavocytochrome C3, Chain A"/>
    <property type="match status" value="2"/>
</dbReference>
<proteinExistence type="predicted"/>
<evidence type="ECO:0000313" key="2">
    <source>
        <dbReference type="EMBL" id="MEE1975373.1"/>
    </source>
</evidence>
<dbReference type="InterPro" id="IPR036280">
    <property type="entry name" value="Multihaem_cyt_sf"/>
</dbReference>
<name>A0ABU7IR73_9FLAO</name>
<evidence type="ECO:0000313" key="3">
    <source>
        <dbReference type="Proteomes" id="UP001356308"/>
    </source>
</evidence>
<evidence type="ECO:0000256" key="1">
    <source>
        <dbReference type="ARBA" id="ARBA00022729"/>
    </source>
</evidence>
<keyword evidence="1" id="KW-0732">Signal</keyword>
<keyword evidence="3" id="KW-1185">Reference proteome</keyword>
<accession>A0ABU7IR73</accession>
<comment type="caution">
    <text evidence="2">The sequence shown here is derived from an EMBL/GenBank/DDBJ whole genome shotgun (WGS) entry which is preliminary data.</text>
</comment>
<dbReference type="InterPro" id="IPR051829">
    <property type="entry name" value="Multiheme_Cytochr_ET"/>
</dbReference>
<dbReference type="CDD" id="cd08168">
    <property type="entry name" value="Cytochrom_C3"/>
    <property type="match status" value="2"/>
</dbReference>
<dbReference type="RefSeq" id="WP_272650199.1">
    <property type="nucleotide sequence ID" value="NZ_JAZDDG010000002.1"/>
</dbReference>
<protein>
    <recommendedName>
        <fullName evidence="4">Cytochrome c family protein</fullName>
    </recommendedName>
</protein>
<evidence type="ECO:0008006" key="4">
    <source>
        <dbReference type="Google" id="ProtNLM"/>
    </source>
</evidence>
<dbReference type="Gene3D" id="3.90.10.10">
    <property type="entry name" value="Cytochrome C3"/>
    <property type="match status" value="4"/>
</dbReference>
<reference evidence="2 3" key="1">
    <citation type="submission" date="2024-01" db="EMBL/GenBank/DDBJ databases">
        <title>Maribacter spp. originated from different algae showed divergent polysaccharides utilization ability.</title>
        <authorList>
            <person name="Wang H."/>
            <person name="Wu Y."/>
        </authorList>
    </citation>
    <scope>NUCLEOTIDE SEQUENCE [LARGE SCALE GENOMIC DNA]</scope>
    <source>
        <strain evidence="2 3">PR1</strain>
    </source>
</reference>
<organism evidence="2 3">
    <name type="scientific">Maribacter cobaltidurans</name>
    <dbReference type="NCBI Taxonomy" id="1178778"/>
    <lineage>
        <taxon>Bacteria</taxon>
        <taxon>Pseudomonadati</taxon>
        <taxon>Bacteroidota</taxon>
        <taxon>Flavobacteriia</taxon>
        <taxon>Flavobacteriales</taxon>
        <taxon>Flavobacteriaceae</taxon>
        <taxon>Maribacter</taxon>
    </lineage>
</organism>
<gene>
    <name evidence="2" type="ORF">V1I91_04800</name>
</gene>
<dbReference type="Proteomes" id="UP001356308">
    <property type="component" value="Unassembled WGS sequence"/>
</dbReference>
<dbReference type="PANTHER" id="PTHR35038">
    <property type="entry name" value="DISSIMILATORY SULFITE REDUCTASE SIRA"/>
    <property type="match status" value="1"/>
</dbReference>